<dbReference type="InterPro" id="IPR000719">
    <property type="entry name" value="Prot_kinase_dom"/>
</dbReference>
<keyword evidence="4" id="KW-0067">ATP-binding</keyword>
<evidence type="ECO:0000256" key="1">
    <source>
        <dbReference type="ARBA" id="ARBA00022679"/>
    </source>
</evidence>
<dbReference type="PRINTS" id="PR01950">
    <property type="entry name" value="LANCSUPER"/>
</dbReference>
<dbReference type="Gene3D" id="1.50.10.10">
    <property type="match status" value="1"/>
</dbReference>
<dbReference type="SUPFAM" id="SSF158745">
    <property type="entry name" value="LanC-like"/>
    <property type="match status" value="1"/>
</dbReference>
<dbReference type="EMBL" id="WHJF01000002">
    <property type="protein sequence ID" value="NHZ60970.1"/>
    <property type="molecule type" value="Genomic_DNA"/>
</dbReference>
<protein>
    <recommendedName>
        <fullName evidence="5">Protein kinase domain-containing protein</fullName>
    </recommendedName>
</protein>
<keyword evidence="1" id="KW-0808">Transferase</keyword>
<dbReference type="PROSITE" id="PS50011">
    <property type="entry name" value="PROTEIN_KINASE_DOM"/>
    <property type="match status" value="1"/>
</dbReference>
<dbReference type="InterPro" id="IPR057929">
    <property type="entry name" value="RamC_N"/>
</dbReference>
<proteinExistence type="predicted"/>
<keyword evidence="2" id="KW-0547">Nucleotide-binding</keyword>
<dbReference type="CDD" id="cd04791">
    <property type="entry name" value="LanC_SerThrkinase"/>
    <property type="match status" value="1"/>
</dbReference>
<feature type="domain" description="Protein kinase" evidence="5">
    <location>
        <begin position="234"/>
        <end position="503"/>
    </location>
</feature>
<evidence type="ECO:0000256" key="4">
    <source>
        <dbReference type="ARBA" id="ARBA00022840"/>
    </source>
</evidence>
<dbReference type="Proteomes" id="UP000610594">
    <property type="component" value="Unassembled WGS sequence"/>
</dbReference>
<dbReference type="RefSeq" id="WP_167235237.1">
    <property type="nucleotide sequence ID" value="NZ_WHJF01000002.1"/>
</dbReference>
<dbReference type="SMART" id="SM01260">
    <property type="entry name" value="LANC_like"/>
    <property type="match status" value="1"/>
</dbReference>
<keyword evidence="3" id="KW-0418">Kinase</keyword>
<dbReference type="PANTHER" id="PTHR43289">
    <property type="entry name" value="MITOGEN-ACTIVATED PROTEIN KINASE KINASE KINASE 20-RELATED"/>
    <property type="match status" value="1"/>
</dbReference>
<keyword evidence="7" id="KW-1185">Reference proteome</keyword>
<comment type="caution">
    <text evidence="6">The sequence shown here is derived from an EMBL/GenBank/DDBJ whole genome shotgun (WGS) entry which is preliminary data.</text>
</comment>
<name>A0ABX0MK52_9BURK</name>
<dbReference type="InterPro" id="IPR058053">
    <property type="entry name" value="RamC_C"/>
</dbReference>
<evidence type="ECO:0000313" key="7">
    <source>
        <dbReference type="Proteomes" id="UP000610594"/>
    </source>
</evidence>
<dbReference type="Pfam" id="PF05147">
    <property type="entry name" value="LANC_like"/>
    <property type="match status" value="1"/>
</dbReference>
<sequence>MNPSPDSALPIIPSYQDHLRGHGLAPETSGVWLKVGRTDRVQGWKLHVSGVPAEAHALLDAIVPILRAGQVPFKIARDATILGLLNEGSLGATQVGKFCTIYPADDAAASALAAQLVRATQGFNGPVITSDMALGNLVYARYGGFNTIVERDLLGQHHLYIRDGAGELIADAYTQPFVPPSFAACPFAAAAAPAPASRTSGPATFGPATFGPATFGPATFGPATFGPATFGPGYVLVDVVKQHAKGNVYLAILASSQREVAGRIIKEGRKHCLSDIHGRDIRVRLRRQGEIHARLKGVAPVPACDPYFELDGDGYLAMTYLPGADLESVVQATLRRGPWSAAGHAGQLRLLGALRRLVDAVERLHGAGFVHRDLSVSNIWLGDDGDTWLLDLEIAQHVGDVSPVFGKGTPGFMAPEQEAGAAPTFAQDIHAVAALILFALTGLDPRRTLFARADSRMRNVRYLAASVPEALLNVVLAGVDDDPLARPTLGAIGQQLAAYEARLRASGACAASTPPAPPIDFGACAHGAGLGLLRHAFRDPQSGLWLSAGIANGAGGQEQASSYELRRGANRGVAGVVYALARLRRAGIAIDDAAPALKRAVDWLLSDALTPDRGMPGLHFGDAGVAVAIAEAVHAGLVPASARIDQFVARVFAAPITWPDLTHGAAGQGLGAMLCAHSLCTAAPLAMARRCARYLADTQAPDGSWVMPEGVPGMSGETISGFAHGVAGMVFFLLEHGARLDDETSRASAARGLRWLEAHALAPDGAAALQWHYSDRQGAVWNWWCHGAPGIALAFLRAYRHTGDPAMALLARRALGAIDGNLRAPNLTICHGLAGIGEILLEAAHTLGEPAWRDKAATLAGTIAHLGHRCADGSLVWLAEDPVAPTADLMVGMGGIAHFMARLGRSGRELGFPLL</sequence>
<dbReference type="Pfam" id="PF00069">
    <property type="entry name" value="Pkinase"/>
    <property type="match status" value="1"/>
</dbReference>
<evidence type="ECO:0000259" key="5">
    <source>
        <dbReference type="PROSITE" id="PS50011"/>
    </source>
</evidence>
<dbReference type="InterPro" id="IPR007822">
    <property type="entry name" value="LANC-like"/>
</dbReference>
<evidence type="ECO:0000256" key="3">
    <source>
        <dbReference type="ARBA" id="ARBA00022777"/>
    </source>
</evidence>
<dbReference type="PANTHER" id="PTHR43289:SF6">
    <property type="entry name" value="SERINE_THREONINE-PROTEIN KINASE NEKL-3"/>
    <property type="match status" value="1"/>
</dbReference>
<accession>A0ABX0MK52</accession>
<organism evidence="6 7">
    <name type="scientific">Massilia genomosp. 1</name>
    <dbReference type="NCBI Taxonomy" id="2609280"/>
    <lineage>
        <taxon>Bacteria</taxon>
        <taxon>Pseudomonadati</taxon>
        <taxon>Pseudomonadota</taxon>
        <taxon>Betaproteobacteria</taxon>
        <taxon>Burkholderiales</taxon>
        <taxon>Oxalobacteraceae</taxon>
        <taxon>Telluria group</taxon>
        <taxon>Massilia</taxon>
    </lineage>
</organism>
<dbReference type="InterPro" id="IPR011009">
    <property type="entry name" value="Kinase-like_dom_sf"/>
</dbReference>
<evidence type="ECO:0000256" key="2">
    <source>
        <dbReference type="ARBA" id="ARBA00022741"/>
    </source>
</evidence>
<dbReference type="Gene3D" id="1.10.510.10">
    <property type="entry name" value="Transferase(Phosphotransferase) domain 1"/>
    <property type="match status" value="1"/>
</dbReference>
<gene>
    <name evidence="6" type="ORF">F1735_01370</name>
</gene>
<dbReference type="InterPro" id="IPR012341">
    <property type="entry name" value="6hp_glycosidase-like_sf"/>
</dbReference>
<dbReference type="SMART" id="SM00220">
    <property type="entry name" value="S_TKc"/>
    <property type="match status" value="1"/>
</dbReference>
<evidence type="ECO:0000313" key="6">
    <source>
        <dbReference type="EMBL" id="NHZ60970.1"/>
    </source>
</evidence>
<dbReference type="SUPFAM" id="SSF56112">
    <property type="entry name" value="Protein kinase-like (PK-like)"/>
    <property type="match status" value="1"/>
</dbReference>
<reference evidence="6 7" key="1">
    <citation type="submission" date="2019-10" db="EMBL/GenBank/DDBJ databases">
        <title>Taxonomy of Antarctic Massilia spp.: description of Massilia rubra sp. nov., Massilia aquatica sp. nov., Massilia mucilaginosa sp. nov., Massilia frigida sp. nov. isolated from streams, lakes and regoliths.</title>
        <authorList>
            <person name="Holochova P."/>
            <person name="Sedlacek I."/>
            <person name="Kralova S."/>
            <person name="Maslanova I."/>
            <person name="Busse H.-J."/>
            <person name="Stankova E."/>
            <person name="Vrbovska V."/>
            <person name="Kovarovic V."/>
            <person name="Bartak M."/>
            <person name="Svec P."/>
            <person name="Pantucek R."/>
        </authorList>
    </citation>
    <scope>NUCLEOTIDE SEQUENCE [LARGE SCALE GENOMIC DNA]</scope>
    <source>
        <strain evidence="6 7">CCM 8694</strain>
    </source>
</reference>
<dbReference type="Pfam" id="PF25816">
    <property type="entry name" value="RamC_N"/>
    <property type="match status" value="1"/>
</dbReference>